<dbReference type="SUPFAM" id="SSF52540">
    <property type="entry name" value="P-loop containing nucleoside triphosphate hydrolases"/>
    <property type="match status" value="1"/>
</dbReference>
<dbReference type="PANTHER" id="PTHR43423:SF1">
    <property type="entry name" value="ABC TRANSPORTER I FAMILY MEMBER 17"/>
    <property type="match status" value="1"/>
</dbReference>
<comment type="caution">
    <text evidence="5">The sequence shown here is derived from an EMBL/GenBank/DDBJ whole genome shotgun (WGS) entry which is preliminary data.</text>
</comment>
<proteinExistence type="predicted"/>
<dbReference type="GO" id="GO:0016020">
    <property type="term" value="C:membrane"/>
    <property type="evidence" value="ECO:0007669"/>
    <property type="project" value="InterPro"/>
</dbReference>
<dbReference type="GO" id="GO:0016887">
    <property type="term" value="F:ATP hydrolysis activity"/>
    <property type="evidence" value="ECO:0007669"/>
    <property type="project" value="InterPro"/>
</dbReference>
<keyword evidence="3 5" id="KW-0067">ATP-binding</keyword>
<organism evidence="5 6">
    <name type="scientific">candidate division MSBL1 archaeon SCGC-AAA259O05</name>
    <dbReference type="NCBI Taxonomy" id="1698271"/>
    <lineage>
        <taxon>Archaea</taxon>
        <taxon>Methanobacteriati</taxon>
        <taxon>Methanobacteriota</taxon>
        <taxon>candidate division MSBL1</taxon>
    </lineage>
</organism>
<evidence type="ECO:0000256" key="2">
    <source>
        <dbReference type="ARBA" id="ARBA00022741"/>
    </source>
</evidence>
<dbReference type="Proteomes" id="UP000070344">
    <property type="component" value="Unassembled WGS sequence"/>
</dbReference>
<protein>
    <submittedName>
        <fullName evidence="5">Phosphate ABC transporter ATP-binding protein</fullName>
    </submittedName>
</protein>
<keyword evidence="2" id="KW-0547">Nucleotide-binding</keyword>
<dbReference type="PROSITE" id="PS00211">
    <property type="entry name" value="ABC_TRANSPORTER_1"/>
    <property type="match status" value="1"/>
</dbReference>
<sequence length="256" mass="28465">MKTMAEGEPLVEVEGLNAYYGDFLALEDISVNVPEKNITAVMGPSGCGKSTFIKCLNRMLETIEGARVEGEVRIGGENIYAPEIDVLDVRKKVGMVFQEPNPLPMSIRDNVLYGPKIHGYDGGLEETLEGSLKAAGLWSEVNDRLDTSAFQLSGGQQQRLCIARALAVEPRVILMDEPTSSLDPTSSKKIENLMTDLKDMYGITVIVVTHDVHQARRISDYTVFLYMGELLEYGPAERVFEDPEQERTRKYVEGEL</sequence>
<evidence type="ECO:0000313" key="6">
    <source>
        <dbReference type="Proteomes" id="UP000070344"/>
    </source>
</evidence>
<dbReference type="InterPro" id="IPR003593">
    <property type="entry name" value="AAA+_ATPase"/>
</dbReference>
<dbReference type="GO" id="GO:0005524">
    <property type="term" value="F:ATP binding"/>
    <property type="evidence" value="ECO:0007669"/>
    <property type="project" value="UniProtKB-KW"/>
</dbReference>
<dbReference type="Pfam" id="PF00005">
    <property type="entry name" value="ABC_tran"/>
    <property type="match status" value="1"/>
</dbReference>
<dbReference type="InterPro" id="IPR003439">
    <property type="entry name" value="ABC_transporter-like_ATP-bd"/>
</dbReference>
<accession>A0A133V4H9</accession>
<dbReference type="EMBL" id="LHXV01000016">
    <property type="protein sequence ID" value="KXB01349.1"/>
    <property type="molecule type" value="Genomic_DNA"/>
</dbReference>
<dbReference type="AlphaFoldDB" id="A0A133V4H9"/>
<evidence type="ECO:0000256" key="1">
    <source>
        <dbReference type="ARBA" id="ARBA00022448"/>
    </source>
</evidence>
<dbReference type="SMART" id="SM00382">
    <property type="entry name" value="AAA"/>
    <property type="match status" value="1"/>
</dbReference>
<dbReference type="PATRIC" id="fig|1698271.3.peg.421"/>
<dbReference type="GO" id="GO:0005315">
    <property type="term" value="F:phosphate transmembrane transporter activity"/>
    <property type="evidence" value="ECO:0007669"/>
    <property type="project" value="InterPro"/>
</dbReference>
<dbReference type="GO" id="GO:0035435">
    <property type="term" value="P:phosphate ion transmembrane transport"/>
    <property type="evidence" value="ECO:0007669"/>
    <property type="project" value="InterPro"/>
</dbReference>
<evidence type="ECO:0000313" key="5">
    <source>
        <dbReference type="EMBL" id="KXB01349.1"/>
    </source>
</evidence>
<dbReference type="InterPro" id="IPR005670">
    <property type="entry name" value="PstB-like"/>
</dbReference>
<reference evidence="5 6" key="1">
    <citation type="journal article" date="2016" name="Sci. Rep.">
        <title>Metabolic traits of an uncultured archaeal lineage -MSBL1- from brine pools of the Red Sea.</title>
        <authorList>
            <person name="Mwirichia R."/>
            <person name="Alam I."/>
            <person name="Rashid M."/>
            <person name="Vinu M."/>
            <person name="Ba-Alawi W."/>
            <person name="Anthony Kamau A."/>
            <person name="Kamanda Ngugi D."/>
            <person name="Goker M."/>
            <person name="Klenk H.P."/>
            <person name="Bajic V."/>
            <person name="Stingl U."/>
        </authorList>
    </citation>
    <scope>NUCLEOTIDE SEQUENCE [LARGE SCALE GENOMIC DNA]</scope>
    <source>
        <strain evidence="5">SCGC-AAA259O05</strain>
    </source>
</reference>
<dbReference type="InterPro" id="IPR027417">
    <property type="entry name" value="P-loop_NTPase"/>
</dbReference>
<dbReference type="Gene3D" id="3.40.50.300">
    <property type="entry name" value="P-loop containing nucleotide triphosphate hydrolases"/>
    <property type="match status" value="1"/>
</dbReference>
<evidence type="ECO:0000259" key="4">
    <source>
        <dbReference type="PROSITE" id="PS50893"/>
    </source>
</evidence>
<gene>
    <name evidence="5" type="primary">pstB</name>
    <name evidence="5" type="ORF">AKJ41_01845</name>
</gene>
<feature type="domain" description="ABC transporter" evidence="4">
    <location>
        <begin position="11"/>
        <end position="252"/>
    </location>
</feature>
<dbReference type="PANTHER" id="PTHR43423">
    <property type="entry name" value="ABC TRANSPORTER I FAMILY MEMBER 17"/>
    <property type="match status" value="1"/>
</dbReference>
<dbReference type="CDD" id="cd03260">
    <property type="entry name" value="ABC_PstB_phosphate_transporter"/>
    <property type="match status" value="1"/>
</dbReference>
<keyword evidence="6" id="KW-1185">Reference proteome</keyword>
<name>A0A133V4H9_9EURY</name>
<keyword evidence="1" id="KW-0813">Transport</keyword>
<dbReference type="PROSITE" id="PS50893">
    <property type="entry name" value="ABC_TRANSPORTER_2"/>
    <property type="match status" value="1"/>
</dbReference>
<dbReference type="InterPro" id="IPR017871">
    <property type="entry name" value="ABC_transporter-like_CS"/>
</dbReference>
<evidence type="ECO:0000256" key="3">
    <source>
        <dbReference type="ARBA" id="ARBA00022840"/>
    </source>
</evidence>